<dbReference type="InterPro" id="IPR045062">
    <property type="entry name" value="Cyt_c_biogenesis_CcsA/CcmC"/>
</dbReference>
<evidence type="ECO:0000256" key="5">
    <source>
        <dbReference type="ARBA" id="ARBA00022748"/>
    </source>
</evidence>
<evidence type="ECO:0000256" key="7">
    <source>
        <dbReference type="ARBA" id="ARBA00023136"/>
    </source>
</evidence>
<evidence type="ECO:0000256" key="8">
    <source>
        <dbReference type="SAM" id="Phobius"/>
    </source>
</evidence>
<sequence>MTSVTTLSKTGSKKDRLTPVLGAVTALSVLAGLWLSLTAPADVNQGLLVRLMFVHVPTAWLSYLAYGGTGLFGLLYLITRQRRYDRLAMSSGEIGVLFTVATIVGGMLWAKPTWGTYWVWDARLTTTALSLVVYGAYLLVRGLIDDPERRARVSAVIGVVGTLYIPVNYMAVEWWRGVHQTQTLKLLGGMQWGAAPVYGIALTVMTLAFTLLYVYLLRVRGILAAKQERREEREFELPPLNQPLSQSEVRRG</sequence>
<dbReference type="PRINTS" id="PR01386">
    <property type="entry name" value="CCMCBIOGNSIS"/>
</dbReference>
<dbReference type="GO" id="GO:0017004">
    <property type="term" value="P:cytochrome complex assembly"/>
    <property type="evidence" value="ECO:0007669"/>
    <property type="project" value="UniProtKB-KW"/>
</dbReference>
<evidence type="ECO:0000256" key="1">
    <source>
        <dbReference type="ARBA" id="ARBA00004141"/>
    </source>
</evidence>
<feature type="transmembrane region" description="Helical" evidence="8">
    <location>
        <begin position="152"/>
        <end position="172"/>
    </location>
</feature>
<dbReference type="Proteomes" id="UP000276417">
    <property type="component" value="Chromosome 1"/>
</dbReference>
<dbReference type="OrthoDB" id="9814290at2"/>
<keyword evidence="5" id="KW-0201">Cytochrome c-type biogenesis</keyword>
<dbReference type="PANTHER" id="PTHR30071">
    <property type="entry name" value="HEME EXPORTER PROTEIN C"/>
    <property type="match status" value="1"/>
</dbReference>
<keyword evidence="6 8" id="KW-1133">Transmembrane helix</keyword>
<dbReference type="GO" id="GO:0015232">
    <property type="term" value="F:heme transmembrane transporter activity"/>
    <property type="evidence" value="ECO:0007669"/>
    <property type="project" value="InterPro"/>
</dbReference>
<dbReference type="EMBL" id="CP034183">
    <property type="protein sequence ID" value="AZI43147.1"/>
    <property type="molecule type" value="Genomic_DNA"/>
</dbReference>
<dbReference type="PANTHER" id="PTHR30071:SF1">
    <property type="entry name" value="CYTOCHROME B_B6 PROTEIN-RELATED"/>
    <property type="match status" value="1"/>
</dbReference>
<evidence type="ECO:0000256" key="6">
    <source>
        <dbReference type="ARBA" id="ARBA00022989"/>
    </source>
</evidence>
<feature type="transmembrane region" description="Helical" evidence="8">
    <location>
        <begin position="90"/>
        <end position="110"/>
    </location>
</feature>
<feature type="transmembrane region" description="Helical" evidence="8">
    <location>
        <begin position="20"/>
        <end position="39"/>
    </location>
</feature>
<evidence type="ECO:0000313" key="10">
    <source>
        <dbReference type="EMBL" id="AZI43147.1"/>
    </source>
</evidence>
<feature type="domain" description="Cytochrome c assembly protein" evidence="9">
    <location>
        <begin position="20"/>
        <end position="179"/>
    </location>
</feature>
<comment type="similarity">
    <text evidence="2">Belongs to the CcmC/CycZ/HelC family.</text>
</comment>
<feature type="transmembrane region" description="Helical" evidence="8">
    <location>
        <begin position="192"/>
        <end position="216"/>
    </location>
</feature>
<protein>
    <recommendedName>
        <fullName evidence="3">Heme exporter protein C</fullName>
    </recommendedName>
</protein>
<keyword evidence="7 8" id="KW-0472">Membrane</keyword>
<feature type="transmembrane region" description="Helical" evidence="8">
    <location>
        <begin position="122"/>
        <end position="140"/>
    </location>
</feature>
<evidence type="ECO:0000259" key="9">
    <source>
        <dbReference type="Pfam" id="PF01578"/>
    </source>
</evidence>
<accession>A0A3G8YG33</accession>
<name>A0A3G8YG33_9DEIO</name>
<dbReference type="GO" id="GO:0020037">
    <property type="term" value="F:heme binding"/>
    <property type="evidence" value="ECO:0007669"/>
    <property type="project" value="InterPro"/>
</dbReference>
<evidence type="ECO:0000313" key="11">
    <source>
        <dbReference type="Proteomes" id="UP000276417"/>
    </source>
</evidence>
<organism evidence="10 11">
    <name type="scientific">Deinococcus psychrotolerans</name>
    <dbReference type="NCBI Taxonomy" id="2489213"/>
    <lineage>
        <taxon>Bacteria</taxon>
        <taxon>Thermotogati</taxon>
        <taxon>Deinococcota</taxon>
        <taxon>Deinococci</taxon>
        <taxon>Deinococcales</taxon>
        <taxon>Deinococcaceae</taxon>
        <taxon>Deinococcus</taxon>
    </lineage>
</organism>
<dbReference type="InterPro" id="IPR002541">
    <property type="entry name" value="Cyt_c_assembly"/>
</dbReference>
<evidence type="ECO:0000256" key="4">
    <source>
        <dbReference type="ARBA" id="ARBA00022692"/>
    </source>
</evidence>
<keyword evidence="4 8" id="KW-0812">Transmembrane</keyword>
<dbReference type="Pfam" id="PF01578">
    <property type="entry name" value="Cytochrom_C_asm"/>
    <property type="match status" value="1"/>
</dbReference>
<evidence type="ECO:0000256" key="2">
    <source>
        <dbReference type="ARBA" id="ARBA00005840"/>
    </source>
</evidence>
<dbReference type="KEGG" id="dph:EHF33_10690"/>
<dbReference type="GO" id="GO:0005886">
    <property type="term" value="C:plasma membrane"/>
    <property type="evidence" value="ECO:0007669"/>
    <property type="project" value="TreeGrafter"/>
</dbReference>
<evidence type="ECO:0000256" key="3">
    <source>
        <dbReference type="ARBA" id="ARBA00016463"/>
    </source>
</evidence>
<feature type="transmembrane region" description="Helical" evidence="8">
    <location>
        <begin position="59"/>
        <end position="78"/>
    </location>
</feature>
<keyword evidence="11" id="KW-1185">Reference proteome</keyword>
<gene>
    <name evidence="10" type="ORF">EHF33_10690</name>
</gene>
<comment type="subcellular location">
    <subcellularLocation>
        <location evidence="1">Membrane</location>
        <topology evidence="1">Multi-pass membrane protein</topology>
    </subcellularLocation>
</comment>
<dbReference type="RefSeq" id="WP_124871128.1">
    <property type="nucleotide sequence ID" value="NZ_CP034183.1"/>
</dbReference>
<dbReference type="AlphaFoldDB" id="A0A3G8YG33"/>
<proteinExistence type="inferred from homology"/>
<dbReference type="InterPro" id="IPR003557">
    <property type="entry name" value="Cyt_c_biogenesis_CcmC"/>
</dbReference>
<reference evidence="10 11" key="1">
    <citation type="submission" date="2018-11" db="EMBL/GenBank/DDBJ databases">
        <title>Deinococcus shelandsis sp. nov., isolated from South Shetland Islands soil of Antarctica.</title>
        <authorList>
            <person name="Tian J."/>
        </authorList>
    </citation>
    <scope>NUCLEOTIDE SEQUENCE [LARGE SCALE GENOMIC DNA]</scope>
    <source>
        <strain evidence="10 11">S14-83T</strain>
    </source>
</reference>